<evidence type="ECO:0000256" key="2">
    <source>
        <dbReference type="ARBA" id="ARBA00016807"/>
    </source>
</evidence>
<evidence type="ECO:0000256" key="3">
    <source>
        <dbReference type="ARBA" id="ARBA00023015"/>
    </source>
</evidence>
<evidence type="ECO:0000256" key="1">
    <source>
        <dbReference type="ARBA" id="ARBA00011764"/>
    </source>
</evidence>
<feature type="domain" description="Myb/SANT-like DNA-binding" evidence="6">
    <location>
        <begin position="9"/>
        <end position="65"/>
    </location>
</feature>
<evidence type="ECO:0000256" key="4">
    <source>
        <dbReference type="ARBA" id="ARBA00023163"/>
    </source>
</evidence>
<dbReference type="Pfam" id="PF13873">
    <property type="entry name" value="Myb_DNA-bind_5"/>
    <property type="match status" value="1"/>
</dbReference>
<sequence>MICLNKKKRSNNFSFTEKELLLKIAISKKTVLENKSSNAVTWKDKEKIWREIAVQYNSQSSRFVRIHNIFVQFGN</sequence>
<evidence type="ECO:0000256" key="5">
    <source>
        <dbReference type="ARBA" id="ARBA00025466"/>
    </source>
</evidence>
<reference evidence="7 8" key="1">
    <citation type="submission" date="2019-08" db="EMBL/GenBank/DDBJ databases">
        <title>Whole genome of Aphis craccivora.</title>
        <authorList>
            <person name="Voronova N.V."/>
            <person name="Shulinski R.S."/>
            <person name="Bandarenka Y.V."/>
            <person name="Zhorov D.G."/>
            <person name="Warner D."/>
        </authorList>
    </citation>
    <scope>NUCLEOTIDE SEQUENCE [LARGE SCALE GENOMIC DNA]</scope>
    <source>
        <strain evidence="7">180601</strain>
        <tissue evidence="7">Whole Body</tissue>
    </source>
</reference>
<evidence type="ECO:0000313" key="7">
    <source>
        <dbReference type="EMBL" id="KAF0762993.1"/>
    </source>
</evidence>
<evidence type="ECO:0000313" key="8">
    <source>
        <dbReference type="Proteomes" id="UP000478052"/>
    </source>
</evidence>
<evidence type="ECO:0000259" key="6">
    <source>
        <dbReference type="Pfam" id="PF13873"/>
    </source>
</evidence>
<comment type="subunit">
    <text evidence="1">Self-associates forming complexes of several hundred monomers.</text>
</comment>
<dbReference type="AlphaFoldDB" id="A0A6G0YYS7"/>
<keyword evidence="3" id="KW-0805">Transcription regulation</keyword>
<accession>A0A6G0YYS7</accession>
<keyword evidence="8" id="KW-1185">Reference proteome</keyword>
<comment type="function">
    <text evidence="5">Involved in transvection phenomena (= synapsis-dependent gene expression), where the synaptic pairing of chromosomes carrying genes with which zeste interacts influences the expression of these genes. Zeste binds to DNA and stimulates transcription from a nearby promoter.</text>
</comment>
<name>A0A6G0YYS7_APHCR</name>
<dbReference type="EMBL" id="VUJU01001989">
    <property type="protein sequence ID" value="KAF0762993.1"/>
    <property type="molecule type" value="Genomic_DNA"/>
</dbReference>
<dbReference type="InterPro" id="IPR028002">
    <property type="entry name" value="Myb_DNA-bind_5"/>
</dbReference>
<dbReference type="OrthoDB" id="6769707at2759"/>
<keyword evidence="4" id="KW-0804">Transcription</keyword>
<organism evidence="7 8">
    <name type="scientific">Aphis craccivora</name>
    <name type="common">Cowpea aphid</name>
    <dbReference type="NCBI Taxonomy" id="307492"/>
    <lineage>
        <taxon>Eukaryota</taxon>
        <taxon>Metazoa</taxon>
        <taxon>Ecdysozoa</taxon>
        <taxon>Arthropoda</taxon>
        <taxon>Hexapoda</taxon>
        <taxon>Insecta</taxon>
        <taxon>Pterygota</taxon>
        <taxon>Neoptera</taxon>
        <taxon>Paraneoptera</taxon>
        <taxon>Hemiptera</taxon>
        <taxon>Sternorrhyncha</taxon>
        <taxon>Aphidomorpha</taxon>
        <taxon>Aphidoidea</taxon>
        <taxon>Aphididae</taxon>
        <taxon>Aphidini</taxon>
        <taxon>Aphis</taxon>
        <taxon>Aphis</taxon>
    </lineage>
</organism>
<proteinExistence type="predicted"/>
<gene>
    <name evidence="7" type="ORF">FWK35_00026501</name>
</gene>
<protein>
    <recommendedName>
        <fullName evidence="2">Regulatory protein zeste</fullName>
    </recommendedName>
</protein>
<dbReference type="Proteomes" id="UP000478052">
    <property type="component" value="Unassembled WGS sequence"/>
</dbReference>
<comment type="caution">
    <text evidence="7">The sequence shown here is derived from an EMBL/GenBank/DDBJ whole genome shotgun (WGS) entry which is preliminary data.</text>
</comment>